<reference evidence="2" key="1">
    <citation type="submission" date="2013-09" db="EMBL/GenBank/DDBJ databases">
        <title>Corchorus olitorius genome sequencing.</title>
        <authorList>
            <person name="Alam M."/>
            <person name="Haque M.S."/>
            <person name="Islam M.S."/>
            <person name="Emdad E.M."/>
            <person name="Islam M.M."/>
            <person name="Ahmed B."/>
            <person name="Halim A."/>
            <person name="Hossen Q.M.M."/>
            <person name="Hossain M.Z."/>
            <person name="Ahmed R."/>
            <person name="Khan M.M."/>
            <person name="Islam R."/>
            <person name="Rashid M.M."/>
            <person name="Khan S.A."/>
            <person name="Rahman M.S."/>
            <person name="Alam M."/>
            <person name="Yahiya A.S."/>
            <person name="Khan M.S."/>
            <person name="Azam M.S."/>
            <person name="Haque T."/>
            <person name="Lashkar M.Z.H."/>
            <person name="Akhand A.I."/>
            <person name="Morshed G."/>
            <person name="Roy S."/>
            <person name="Uddin K.S."/>
            <person name="Rabeya T."/>
            <person name="Hossain A.S."/>
            <person name="Chowdhury A."/>
            <person name="Snigdha A.R."/>
            <person name="Mortoza M.S."/>
            <person name="Matin S.A."/>
            <person name="Hoque S.M.E."/>
            <person name="Islam M.K."/>
            <person name="Roy D.K."/>
            <person name="Haider R."/>
            <person name="Moosa M.M."/>
            <person name="Elias S.M."/>
            <person name="Hasan A.M."/>
            <person name="Jahan S."/>
            <person name="Shafiuddin M."/>
            <person name="Mahmood N."/>
            <person name="Shommy N.S."/>
        </authorList>
    </citation>
    <scope>NUCLEOTIDE SEQUENCE [LARGE SCALE GENOMIC DNA]</scope>
    <source>
        <strain evidence="2">cv. O-4</strain>
    </source>
</reference>
<evidence type="ECO:0000313" key="1">
    <source>
        <dbReference type="EMBL" id="OMO92455.1"/>
    </source>
</evidence>
<dbReference type="AlphaFoldDB" id="A0A1R3JC78"/>
<keyword evidence="2" id="KW-1185">Reference proteome</keyword>
<dbReference type="Proteomes" id="UP000187203">
    <property type="component" value="Unassembled WGS sequence"/>
</dbReference>
<organism evidence="1 2">
    <name type="scientific">Corchorus olitorius</name>
    <dbReference type="NCBI Taxonomy" id="93759"/>
    <lineage>
        <taxon>Eukaryota</taxon>
        <taxon>Viridiplantae</taxon>
        <taxon>Streptophyta</taxon>
        <taxon>Embryophyta</taxon>
        <taxon>Tracheophyta</taxon>
        <taxon>Spermatophyta</taxon>
        <taxon>Magnoliopsida</taxon>
        <taxon>eudicotyledons</taxon>
        <taxon>Gunneridae</taxon>
        <taxon>Pentapetalae</taxon>
        <taxon>rosids</taxon>
        <taxon>malvids</taxon>
        <taxon>Malvales</taxon>
        <taxon>Malvaceae</taxon>
        <taxon>Grewioideae</taxon>
        <taxon>Apeibeae</taxon>
        <taxon>Corchorus</taxon>
    </lineage>
</organism>
<proteinExistence type="predicted"/>
<gene>
    <name evidence="1" type="ORF">COLO4_17574</name>
</gene>
<evidence type="ECO:0000313" key="2">
    <source>
        <dbReference type="Proteomes" id="UP000187203"/>
    </source>
</evidence>
<dbReference type="EMBL" id="AWUE01016361">
    <property type="protein sequence ID" value="OMO92455.1"/>
    <property type="molecule type" value="Genomic_DNA"/>
</dbReference>
<comment type="caution">
    <text evidence="1">The sequence shown here is derived from an EMBL/GenBank/DDBJ whole genome shotgun (WGS) entry which is preliminary data.</text>
</comment>
<sequence length="52" mass="5789">MERVSMYLMMAKFRGNSGGNKISIKSVQRATKNRVKKARISGLVGMRGGCKR</sequence>
<name>A0A1R3JC78_9ROSI</name>
<protein>
    <submittedName>
        <fullName evidence="1">Uncharacterized protein</fullName>
    </submittedName>
</protein>
<accession>A0A1R3JC78</accession>